<dbReference type="InterPro" id="IPR022109">
    <property type="entry name" value="DUF3649"/>
</dbReference>
<comment type="caution">
    <text evidence="2">The sequence shown here is derived from an EMBL/GenBank/DDBJ whole genome shotgun (WGS) entry which is preliminary data.</text>
</comment>
<name>A0AAW5PI24_9GAMM</name>
<dbReference type="EMBL" id="JANUEK010000003">
    <property type="protein sequence ID" value="MCS4279450.1"/>
    <property type="molecule type" value="Genomic_DNA"/>
</dbReference>
<organism evidence="2 3">
    <name type="scientific">Stenotrophomonas rhizophila</name>
    <dbReference type="NCBI Taxonomy" id="216778"/>
    <lineage>
        <taxon>Bacteria</taxon>
        <taxon>Pseudomonadati</taxon>
        <taxon>Pseudomonadota</taxon>
        <taxon>Gammaproteobacteria</taxon>
        <taxon>Lysobacterales</taxon>
        <taxon>Lysobacteraceae</taxon>
        <taxon>Stenotrophomonas</taxon>
    </lineage>
</organism>
<accession>A0AAW5PI24</accession>
<feature type="transmembrane region" description="Helical" evidence="1">
    <location>
        <begin position="107"/>
        <end position="127"/>
    </location>
</feature>
<evidence type="ECO:0000256" key="1">
    <source>
        <dbReference type="SAM" id="Phobius"/>
    </source>
</evidence>
<evidence type="ECO:0008006" key="4">
    <source>
        <dbReference type="Google" id="ProtNLM"/>
    </source>
</evidence>
<evidence type="ECO:0000313" key="2">
    <source>
        <dbReference type="EMBL" id="MCS4279450.1"/>
    </source>
</evidence>
<dbReference type="AlphaFoldDB" id="A0AAW5PI24"/>
<feature type="transmembrane region" description="Helical" evidence="1">
    <location>
        <begin position="81"/>
        <end position="101"/>
    </location>
</feature>
<keyword evidence="1" id="KW-0812">Transmembrane</keyword>
<feature type="transmembrane region" description="Helical" evidence="1">
    <location>
        <begin position="53"/>
        <end position="74"/>
    </location>
</feature>
<reference evidence="2" key="1">
    <citation type="submission" date="2022-08" db="EMBL/GenBank/DDBJ databases">
        <title>Genomic analyses of the natural microbiome of Caenorhabditis elegans.</title>
        <authorList>
            <person name="Samuel B."/>
        </authorList>
    </citation>
    <scope>NUCLEOTIDE SEQUENCE</scope>
    <source>
        <strain evidence="2">BIGb0277</strain>
    </source>
</reference>
<keyword evidence="1" id="KW-1133">Transmembrane helix</keyword>
<protein>
    <recommendedName>
        <fullName evidence="4">DUF3649 domain-containing protein</fullName>
    </recommendedName>
</protein>
<proteinExistence type="predicted"/>
<dbReference type="Proteomes" id="UP001320691">
    <property type="component" value="Unassembled WGS sequence"/>
</dbReference>
<gene>
    <name evidence="2" type="ORF">M2412_001426</name>
</gene>
<dbReference type="Pfam" id="PF12365">
    <property type="entry name" value="DUF3649"/>
    <property type="match status" value="1"/>
</dbReference>
<evidence type="ECO:0000313" key="3">
    <source>
        <dbReference type="Proteomes" id="UP001320691"/>
    </source>
</evidence>
<keyword evidence="1" id="KW-0472">Membrane</keyword>
<sequence length="131" mass="14051">MATILHHRLRPVMPVSPIDQQVSVDSTPHASARFNRLGSFFTRPWLGVLSRSLAAIFGGYALAATCSMFFAVALPIARGQAVLTGMLVAIVLCACAALWAFATRTALRAWVGILIPTALFWIGTRLLQGVA</sequence>